<feature type="region of interest" description="Disordered" evidence="1">
    <location>
        <begin position="820"/>
        <end position="844"/>
    </location>
</feature>
<gene>
    <name evidence="3" type="ORF">ABT272_28115</name>
</gene>
<comment type="caution">
    <text evidence="3">The sequence shown here is derived from an EMBL/GenBank/DDBJ whole genome shotgun (WGS) entry which is preliminary data.</text>
</comment>
<dbReference type="CDD" id="cd04859">
    <property type="entry name" value="Prim_Pol"/>
    <property type="match status" value="1"/>
</dbReference>
<dbReference type="EMBL" id="JBEPAZ010000030">
    <property type="protein sequence ID" value="MER6431564.1"/>
    <property type="molecule type" value="Genomic_DNA"/>
</dbReference>
<evidence type="ECO:0000256" key="1">
    <source>
        <dbReference type="SAM" id="MobiDB-lite"/>
    </source>
</evidence>
<dbReference type="RefSeq" id="WP_352064650.1">
    <property type="nucleotide sequence ID" value="NZ_JBEPAZ010000030.1"/>
</dbReference>
<dbReference type="SUPFAM" id="SSF56747">
    <property type="entry name" value="Prim-pol domain"/>
    <property type="match status" value="1"/>
</dbReference>
<dbReference type="InterPro" id="IPR025048">
    <property type="entry name" value="DUF3987"/>
</dbReference>
<evidence type="ECO:0000313" key="3">
    <source>
        <dbReference type="EMBL" id="MER6431564.1"/>
    </source>
</evidence>
<feature type="domain" description="DNA primase/polymerase bifunctional N-terminal" evidence="2">
    <location>
        <begin position="26"/>
        <end position="204"/>
    </location>
</feature>
<evidence type="ECO:0000259" key="2">
    <source>
        <dbReference type="SMART" id="SM00943"/>
    </source>
</evidence>
<sequence>MTSDTQFEGGEPRTRRADLSSPAAGGAWLAERQFATFPVDHPELRQCSGIGRGHNPATCDQRGKHPSVPFTREHTTDPERIRRLLAERPQNVGVAVGACRGREGEQLLVVDSDRPGAIEDVAKARGQVWPTTMRVRTAKGYHDYLWAPADLKLGNGLGSLKGEFDGDVRAGNAYVIGPGSLHQSGVIYTLDDPGQPPEQAPAWLLDALVSRPVTPSAATGRVTIPADRLDAYTRKVVQAECDSISGAPEGDQNNTINTAAFSLGTLVGAGALTESEAREHLLAAARMGNHPEGRALPTIESGLRAGMAQPRHPWPPVGRDDAPRLLPAQAGSGTSVISVRHSLGAEDDWEEPLSIDRPALAPFPVDLLGPNLAAVVNAVTAQVQVAPDIPAMIALAAVSVAVGGRVQVRVRPGWSEAPALWTATVAGAGERKSAAEAPFSDTLRGLERELQAKAVPEIEDAEQMLKIAQARLDDAEKAAIKAKPDMRALRMDEAKLAKQELREMGPVPALPRLLFGDITPAAMPVKAAQQGGRMGVIHSEGTLIKQMGGLYNSGTSDTGFALDAYDGKAMPVDRIGRDSIEMESAHLTIGLLVQPIILEQLGRKKDDEMLHNGFVQRFLYGFPASRLGYQDPRGSIPIPAELMDDLRSRLGRLVHGLWKNPMVRALTFTDEASEEMYVFQEQMQERLRRGGDLHPMASWASKLPGKLARIAALITLYEDPDATRVQAEQLRAALAMAPYFVMHARLCLDLMGANRDAKLMPARDVLEWLRRRKEDKRRDPFTVRDAQRGVDGNSWGPEGVTSETVQDAIHVLVDKGWVVPLPPPERPEGQRGRAPSPRFAPHPLVWDSSWKKKEVSETRLRSA</sequence>
<dbReference type="Pfam" id="PF09250">
    <property type="entry name" value="Prim-Pol"/>
    <property type="match status" value="1"/>
</dbReference>
<proteinExistence type="predicted"/>
<protein>
    <submittedName>
        <fullName evidence="3">DUF3987 domain-containing protein</fullName>
    </submittedName>
</protein>
<keyword evidence="4" id="KW-1185">Reference proteome</keyword>
<dbReference type="Pfam" id="PF13148">
    <property type="entry name" value="DUF3987"/>
    <property type="match status" value="1"/>
</dbReference>
<dbReference type="InterPro" id="IPR015330">
    <property type="entry name" value="DNA_primase/pol_bifunc_N"/>
</dbReference>
<dbReference type="SMART" id="SM00943">
    <property type="entry name" value="Prim-Pol"/>
    <property type="match status" value="1"/>
</dbReference>
<evidence type="ECO:0000313" key="4">
    <source>
        <dbReference type="Proteomes" id="UP001470023"/>
    </source>
</evidence>
<organism evidence="3 4">
    <name type="scientific">Streptomyces sp. 900105245</name>
    <dbReference type="NCBI Taxonomy" id="3154379"/>
    <lineage>
        <taxon>Bacteria</taxon>
        <taxon>Bacillati</taxon>
        <taxon>Actinomycetota</taxon>
        <taxon>Actinomycetes</taxon>
        <taxon>Kitasatosporales</taxon>
        <taxon>Streptomycetaceae</taxon>
        <taxon>Streptomyces</taxon>
    </lineage>
</organism>
<feature type="region of interest" description="Disordered" evidence="1">
    <location>
        <begin position="1"/>
        <end position="24"/>
    </location>
</feature>
<dbReference type="Proteomes" id="UP001470023">
    <property type="component" value="Unassembled WGS sequence"/>
</dbReference>
<name>A0ABV1UCY1_9ACTN</name>
<reference evidence="3 4" key="1">
    <citation type="submission" date="2024-06" db="EMBL/GenBank/DDBJ databases">
        <title>The Natural Products Discovery Center: Release of the First 8490 Sequenced Strains for Exploring Actinobacteria Biosynthetic Diversity.</title>
        <authorList>
            <person name="Kalkreuter E."/>
            <person name="Kautsar S.A."/>
            <person name="Yang D."/>
            <person name="Bader C.D."/>
            <person name="Teijaro C.N."/>
            <person name="Fluegel L."/>
            <person name="Davis C.M."/>
            <person name="Simpson J.R."/>
            <person name="Lauterbach L."/>
            <person name="Steele A.D."/>
            <person name="Gui C."/>
            <person name="Meng S."/>
            <person name="Li G."/>
            <person name="Viehrig K."/>
            <person name="Ye F."/>
            <person name="Su P."/>
            <person name="Kiefer A.F."/>
            <person name="Nichols A."/>
            <person name="Cepeda A.J."/>
            <person name="Yan W."/>
            <person name="Fan B."/>
            <person name="Jiang Y."/>
            <person name="Adhikari A."/>
            <person name="Zheng C.-J."/>
            <person name="Schuster L."/>
            <person name="Cowan T.M."/>
            <person name="Smanski M.J."/>
            <person name="Chevrette M.G."/>
            <person name="De Carvalho L.P.S."/>
            <person name="Shen B."/>
        </authorList>
    </citation>
    <scope>NUCLEOTIDE SEQUENCE [LARGE SCALE GENOMIC DNA]</scope>
    <source>
        <strain evidence="3 4">NPDC001166</strain>
    </source>
</reference>
<accession>A0ABV1UCY1</accession>